<sequence>MTQPLNYTKRAWRDLRTIERTAPPLSKLGLRYLAGKLAAAQTIIMPDYGVMYDRGLVRPQMPNTALRPPFPVVALEYQAPSTSGCRVPGYTDSPCSRRIALVWDWKADLPPALAPLSAHLKPGVVVTSIAYMDEMRLWVPATAAGMHIAYDDPWYTPPETVAFERANVAAGRITAEQSAAPRPQAKLVPLMADAMAGIVAQRGPEFLFDITAADIMDEANAHADLCRAIADGAVTMQGGKRGKPIDLRGRANNV</sequence>
<name>A0A1T5BY17_9SPHN</name>
<dbReference type="AlphaFoldDB" id="A0A1T5BY17"/>
<gene>
    <name evidence="1" type="ORF">SAMN06295920_103364</name>
</gene>
<dbReference type="Proteomes" id="UP000189818">
    <property type="component" value="Unassembled WGS sequence"/>
</dbReference>
<protein>
    <submittedName>
        <fullName evidence="1">Uncharacterized protein</fullName>
    </submittedName>
</protein>
<organism evidence="1 2">
    <name type="scientific">Rhizorhabdus histidinilytica</name>
    <dbReference type="NCBI Taxonomy" id="439228"/>
    <lineage>
        <taxon>Bacteria</taxon>
        <taxon>Pseudomonadati</taxon>
        <taxon>Pseudomonadota</taxon>
        <taxon>Alphaproteobacteria</taxon>
        <taxon>Sphingomonadales</taxon>
        <taxon>Sphingomonadaceae</taxon>
        <taxon>Rhizorhabdus</taxon>
    </lineage>
</organism>
<dbReference type="EMBL" id="FUYM01000003">
    <property type="protein sequence ID" value="SKB51893.1"/>
    <property type="molecule type" value="Genomic_DNA"/>
</dbReference>
<keyword evidence="2" id="KW-1185">Reference proteome</keyword>
<evidence type="ECO:0000313" key="2">
    <source>
        <dbReference type="Proteomes" id="UP000189818"/>
    </source>
</evidence>
<evidence type="ECO:0000313" key="1">
    <source>
        <dbReference type="EMBL" id="SKB51893.1"/>
    </source>
</evidence>
<dbReference type="RefSeq" id="WP_079647711.1">
    <property type="nucleotide sequence ID" value="NZ_FUYM01000003.1"/>
</dbReference>
<proteinExistence type="predicted"/>
<accession>A0A1T5BY17</accession>
<dbReference type="STRING" id="439228.SAMN06295920_103364"/>
<reference evidence="2" key="1">
    <citation type="submission" date="2017-02" db="EMBL/GenBank/DDBJ databases">
        <authorList>
            <person name="Varghese N."/>
            <person name="Submissions S."/>
        </authorList>
    </citation>
    <scope>NUCLEOTIDE SEQUENCE [LARGE SCALE GENOMIC DNA]</scope>
    <source>
        <strain evidence="2">UM2</strain>
    </source>
</reference>
<dbReference type="OrthoDB" id="8480896at2"/>